<organism evidence="1 3">
    <name type="scientific">Cucumis melo var. makuwa</name>
    <name type="common">Oriental melon</name>
    <dbReference type="NCBI Taxonomy" id="1194695"/>
    <lineage>
        <taxon>Eukaryota</taxon>
        <taxon>Viridiplantae</taxon>
        <taxon>Streptophyta</taxon>
        <taxon>Embryophyta</taxon>
        <taxon>Tracheophyta</taxon>
        <taxon>Spermatophyta</taxon>
        <taxon>Magnoliopsida</taxon>
        <taxon>eudicotyledons</taxon>
        <taxon>Gunneridae</taxon>
        <taxon>Pentapetalae</taxon>
        <taxon>rosids</taxon>
        <taxon>fabids</taxon>
        <taxon>Cucurbitales</taxon>
        <taxon>Cucurbitaceae</taxon>
        <taxon>Benincaseae</taxon>
        <taxon>Cucumis</taxon>
    </lineage>
</organism>
<dbReference type="SUPFAM" id="SSF56672">
    <property type="entry name" value="DNA/RNA polymerases"/>
    <property type="match status" value="1"/>
</dbReference>
<comment type="caution">
    <text evidence="1">The sequence shown here is derived from an EMBL/GenBank/DDBJ whole genome shotgun (WGS) entry which is preliminary data.</text>
</comment>
<evidence type="ECO:0000313" key="1">
    <source>
        <dbReference type="EMBL" id="KAA0062699.1"/>
    </source>
</evidence>
<sequence>MSDYTPKHLEYGGSIEFLTSFKLELYIEIGLRRHDRWPETLLYNPYVFHLSPPHLRDGLRALYLLLCASNLDRTQPQDCQSFQLFKLIVLHLDRASTEMAVIDPFLYTNQIYLEEEAKNKVQPQRCFNPTLKEVLKKEVLKLKDTGIIYPVSHSTWVSPTHVVPMKFGMTIVENSQDGKCIKVFMDDFTVYGNNFDSCLKSL</sequence>
<reference evidence="3 4" key="1">
    <citation type="submission" date="2019-08" db="EMBL/GenBank/DDBJ databases">
        <title>Draft genome sequences of two oriental melons (Cucumis melo L. var makuwa).</title>
        <authorList>
            <person name="Kwon S.-Y."/>
        </authorList>
    </citation>
    <scope>NUCLEOTIDE SEQUENCE [LARGE SCALE GENOMIC DNA]</scope>
    <source>
        <strain evidence="4">cv. Chang Bougi</strain>
        <strain evidence="3">cv. SW 3</strain>
        <tissue evidence="1">Leaf</tissue>
    </source>
</reference>
<dbReference type="AlphaFoldDB" id="A0A5A7VAK1"/>
<gene>
    <name evidence="2" type="ORF">E5676_scaffold132G00150</name>
    <name evidence="1" type="ORF">E6C27_scaffold382G00170</name>
</gene>
<dbReference type="EMBL" id="SSTD01006162">
    <property type="protein sequence ID" value="TYK20596.1"/>
    <property type="molecule type" value="Genomic_DNA"/>
</dbReference>
<dbReference type="Proteomes" id="UP000321393">
    <property type="component" value="Unassembled WGS sequence"/>
</dbReference>
<evidence type="ECO:0000313" key="2">
    <source>
        <dbReference type="EMBL" id="TYK20596.1"/>
    </source>
</evidence>
<dbReference type="Gene3D" id="3.10.10.10">
    <property type="entry name" value="HIV Type 1 Reverse Transcriptase, subunit A, domain 1"/>
    <property type="match status" value="1"/>
</dbReference>
<name>A0A5A7VAK1_CUCMM</name>
<dbReference type="InterPro" id="IPR043502">
    <property type="entry name" value="DNA/RNA_pol_sf"/>
</dbReference>
<protein>
    <submittedName>
        <fullName evidence="1">Transposon Ty3-I Gag-Pol polyprotein</fullName>
    </submittedName>
</protein>
<dbReference type="Proteomes" id="UP000321947">
    <property type="component" value="Unassembled WGS sequence"/>
</dbReference>
<dbReference type="EMBL" id="SSTE01004182">
    <property type="protein sequence ID" value="KAA0062699.1"/>
    <property type="molecule type" value="Genomic_DNA"/>
</dbReference>
<accession>A0A5A7VAK1</accession>
<evidence type="ECO:0000313" key="4">
    <source>
        <dbReference type="Proteomes" id="UP000321947"/>
    </source>
</evidence>
<proteinExistence type="predicted"/>
<evidence type="ECO:0000313" key="3">
    <source>
        <dbReference type="Proteomes" id="UP000321393"/>
    </source>
</evidence>